<accession>R7UPB2</accession>
<reference evidence="4" key="1">
    <citation type="submission" date="2012-12" db="EMBL/GenBank/DDBJ databases">
        <authorList>
            <person name="Hellsten U."/>
            <person name="Grimwood J."/>
            <person name="Chapman J.A."/>
            <person name="Shapiro H."/>
            <person name="Aerts A."/>
            <person name="Otillar R.P."/>
            <person name="Terry A.Y."/>
            <person name="Boore J.L."/>
            <person name="Simakov O."/>
            <person name="Marletaz F."/>
            <person name="Cho S.-J."/>
            <person name="Edsinger-Gonzales E."/>
            <person name="Havlak P."/>
            <person name="Kuo D.-H."/>
            <person name="Larsson T."/>
            <person name="Lv J."/>
            <person name="Arendt D."/>
            <person name="Savage R."/>
            <person name="Osoegawa K."/>
            <person name="de Jong P."/>
            <person name="Lindberg D.R."/>
            <person name="Seaver E.C."/>
            <person name="Weisblat D.A."/>
            <person name="Putnam N.H."/>
            <person name="Grigoriev I.V."/>
            <person name="Rokhsar D.S."/>
        </authorList>
    </citation>
    <scope>NUCLEOTIDE SEQUENCE</scope>
    <source>
        <strain evidence="4">I ESC-2004</strain>
    </source>
</reference>
<evidence type="ECO:0000313" key="3">
    <source>
        <dbReference type="EnsemblMetazoa" id="CapteP219628"/>
    </source>
</evidence>
<keyword evidence="4" id="KW-1185">Reference proteome</keyword>
<reference evidence="3" key="3">
    <citation type="submission" date="2015-06" db="UniProtKB">
        <authorList>
            <consortium name="EnsemblMetazoa"/>
        </authorList>
    </citation>
    <scope>IDENTIFICATION</scope>
</reference>
<sequence length="108" mass="11944">MAKYLQVLFVACLCVVAVSSMTLEKRVADLEKRTDDLACREDCIDGMNACLNECKNNGNEDTDCFHGKGNCINTMMTCAAGCRQDVVSKDTGNLKDKLEEILRELKSI</sequence>
<evidence type="ECO:0000313" key="2">
    <source>
        <dbReference type="EMBL" id="ELU08025.1"/>
    </source>
</evidence>
<dbReference type="HOGENOM" id="CLU_2199442_0_0_1"/>
<dbReference type="Proteomes" id="UP000014760">
    <property type="component" value="Unassembled WGS sequence"/>
</dbReference>
<protein>
    <recommendedName>
        <fullName evidence="5">WAP domain-containing protein</fullName>
    </recommendedName>
</protein>
<proteinExistence type="predicted"/>
<keyword evidence="1" id="KW-0732">Signal</keyword>
<name>R7UPB2_CAPTE</name>
<organism evidence="2">
    <name type="scientific">Capitella teleta</name>
    <name type="common">Polychaete worm</name>
    <dbReference type="NCBI Taxonomy" id="283909"/>
    <lineage>
        <taxon>Eukaryota</taxon>
        <taxon>Metazoa</taxon>
        <taxon>Spiralia</taxon>
        <taxon>Lophotrochozoa</taxon>
        <taxon>Annelida</taxon>
        <taxon>Polychaeta</taxon>
        <taxon>Sedentaria</taxon>
        <taxon>Scolecida</taxon>
        <taxon>Capitellidae</taxon>
        <taxon>Capitella</taxon>
    </lineage>
</organism>
<gene>
    <name evidence="2" type="ORF">CAPTEDRAFT_219628</name>
</gene>
<feature type="chain" id="PRO_5008788265" description="WAP domain-containing protein" evidence="1">
    <location>
        <begin position="21"/>
        <end position="108"/>
    </location>
</feature>
<dbReference type="EnsemblMetazoa" id="CapteT219628">
    <property type="protein sequence ID" value="CapteP219628"/>
    <property type="gene ID" value="CapteG219628"/>
</dbReference>
<reference evidence="2 4" key="2">
    <citation type="journal article" date="2013" name="Nature">
        <title>Insights into bilaterian evolution from three spiralian genomes.</title>
        <authorList>
            <person name="Simakov O."/>
            <person name="Marletaz F."/>
            <person name="Cho S.J."/>
            <person name="Edsinger-Gonzales E."/>
            <person name="Havlak P."/>
            <person name="Hellsten U."/>
            <person name="Kuo D.H."/>
            <person name="Larsson T."/>
            <person name="Lv J."/>
            <person name="Arendt D."/>
            <person name="Savage R."/>
            <person name="Osoegawa K."/>
            <person name="de Jong P."/>
            <person name="Grimwood J."/>
            <person name="Chapman J.A."/>
            <person name="Shapiro H."/>
            <person name="Aerts A."/>
            <person name="Otillar R.P."/>
            <person name="Terry A.Y."/>
            <person name="Boore J.L."/>
            <person name="Grigoriev I.V."/>
            <person name="Lindberg D.R."/>
            <person name="Seaver E.C."/>
            <person name="Weisblat D.A."/>
            <person name="Putnam N.H."/>
            <person name="Rokhsar D.S."/>
        </authorList>
    </citation>
    <scope>NUCLEOTIDE SEQUENCE</scope>
    <source>
        <strain evidence="2 4">I ESC-2004</strain>
    </source>
</reference>
<evidence type="ECO:0000256" key="1">
    <source>
        <dbReference type="SAM" id="SignalP"/>
    </source>
</evidence>
<evidence type="ECO:0008006" key="5">
    <source>
        <dbReference type="Google" id="ProtNLM"/>
    </source>
</evidence>
<dbReference type="AlphaFoldDB" id="R7UPB2"/>
<evidence type="ECO:0000313" key="4">
    <source>
        <dbReference type="Proteomes" id="UP000014760"/>
    </source>
</evidence>
<feature type="signal peptide" evidence="1">
    <location>
        <begin position="1"/>
        <end position="20"/>
    </location>
</feature>
<dbReference type="EMBL" id="AMQN01006880">
    <property type="status" value="NOT_ANNOTATED_CDS"/>
    <property type="molecule type" value="Genomic_DNA"/>
</dbReference>
<dbReference type="EMBL" id="KB299425">
    <property type="protein sequence ID" value="ELU08025.1"/>
    <property type="molecule type" value="Genomic_DNA"/>
</dbReference>